<dbReference type="EMBL" id="CAKKMG010000100">
    <property type="protein sequence ID" value="CAH0298734.1"/>
    <property type="molecule type" value="Genomic_DNA"/>
</dbReference>
<dbReference type="AlphaFoldDB" id="A0A9W4PIK4"/>
<dbReference type="InterPro" id="IPR012655">
    <property type="entry name" value="YrzI"/>
</dbReference>
<proteinExistence type="predicted"/>
<evidence type="ECO:0000313" key="3">
    <source>
        <dbReference type="Proteomes" id="UP000185829"/>
    </source>
</evidence>
<comment type="caution">
    <text evidence="1">The sequence shown here is derived from an EMBL/GenBank/DDBJ whole genome shotgun (WGS) entry which is preliminary data.</text>
</comment>
<name>A0A9W4PIK4_9BACI</name>
<accession>A0A9W4PIK4</accession>
<evidence type="ECO:0000313" key="4">
    <source>
        <dbReference type="Proteomes" id="UP000789326"/>
    </source>
</evidence>
<dbReference type="Proteomes" id="UP000789326">
    <property type="component" value="Unassembled WGS sequence"/>
</dbReference>
<protein>
    <recommendedName>
        <fullName evidence="5">YrzI family small protein</fullName>
    </recommendedName>
</protein>
<dbReference type="Pfam" id="PF09501">
    <property type="entry name" value="Bac_small_YrzI"/>
    <property type="match status" value="1"/>
</dbReference>
<evidence type="ECO:0000313" key="1">
    <source>
        <dbReference type="EMBL" id="CAH0298734.1"/>
    </source>
</evidence>
<dbReference type="EMBL" id="FTMX01000001">
    <property type="protein sequence ID" value="SIQ24527.1"/>
    <property type="molecule type" value="Genomic_DNA"/>
</dbReference>
<evidence type="ECO:0000313" key="2">
    <source>
        <dbReference type="EMBL" id="SIQ24527.1"/>
    </source>
</evidence>
<reference evidence="2 3" key="1">
    <citation type="submission" date="2017-01" db="EMBL/GenBank/DDBJ databases">
        <authorList>
            <person name="Varghese N."/>
            <person name="Submissions S."/>
        </authorList>
    </citation>
    <scope>NUCLEOTIDE SEQUENCE [LARGE SCALE GENOMIC DNA]</scope>
    <source>
        <strain evidence="2 3">RUG2-6</strain>
    </source>
</reference>
<sequence>MFYPAAFLYFLKNPAGGRNFLRPFYAFLLGRSLKGGDIMTLNMLFFTITIKMKKMTAEECLQQERIHKIREEHLDKALKHRPFF</sequence>
<evidence type="ECO:0008006" key="5">
    <source>
        <dbReference type="Google" id="ProtNLM"/>
    </source>
</evidence>
<gene>
    <name evidence="2" type="ORF">SAMN05878482_101733</name>
    <name evidence="1" type="ORF">SRABI133_04490</name>
</gene>
<dbReference type="Proteomes" id="UP000185829">
    <property type="component" value="Unassembled WGS sequence"/>
</dbReference>
<reference evidence="1" key="2">
    <citation type="submission" date="2021-11" db="EMBL/GenBank/DDBJ databases">
        <authorList>
            <person name="Bulgarelli D."/>
        </authorList>
    </citation>
    <scope>NUCLEOTIDE SEQUENCE</scope>
    <source>
        <strain evidence="1">Bi133</strain>
    </source>
</reference>
<organism evidence="1 4">
    <name type="scientific">Peribacillus simplex</name>
    <dbReference type="NCBI Taxonomy" id="1478"/>
    <lineage>
        <taxon>Bacteria</taxon>
        <taxon>Bacillati</taxon>
        <taxon>Bacillota</taxon>
        <taxon>Bacilli</taxon>
        <taxon>Bacillales</taxon>
        <taxon>Bacillaceae</taxon>
        <taxon>Peribacillus</taxon>
    </lineage>
</organism>